<evidence type="ECO:0000256" key="4">
    <source>
        <dbReference type="RuleBase" id="RU362109"/>
    </source>
</evidence>
<geneLocation type="mitochondrion" evidence="7"/>
<keyword evidence="7" id="KW-0496">Mitochondrion</keyword>
<dbReference type="PROSITE" id="PS50127">
    <property type="entry name" value="UBC_2"/>
    <property type="match status" value="1"/>
</dbReference>
<feature type="region of interest" description="Disordered" evidence="5">
    <location>
        <begin position="32"/>
        <end position="94"/>
    </location>
</feature>
<evidence type="ECO:0000256" key="1">
    <source>
        <dbReference type="ARBA" id="ARBA00022679"/>
    </source>
</evidence>
<keyword evidence="4" id="KW-0067">ATP-binding</keyword>
<reference evidence="7 8" key="1">
    <citation type="submission" date="2018-03" db="EMBL/GenBank/DDBJ databases">
        <authorList>
            <person name="Fogelqvist J."/>
        </authorList>
    </citation>
    <scope>NUCLEOTIDE SEQUENCE [LARGE SCALE GENOMIC DNA]</scope>
</reference>
<organism evidence="7 8">
    <name type="scientific">Plasmodiophora brassicae</name>
    <name type="common">Clubroot disease agent</name>
    <dbReference type="NCBI Taxonomy" id="37360"/>
    <lineage>
        <taxon>Eukaryota</taxon>
        <taxon>Sar</taxon>
        <taxon>Rhizaria</taxon>
        <taxon>Endomyxa</taxon>
        <taxon>Phytomyxea</taxon>
        <taxon>Plasmodiophorida</taxon>
        <taxon>Plasmodiophoridae</taxon>
        <taxon>Plasmodiophora</taxon>
    </lineage>
</organism>
<evidence type="ECO:0000256" key="3">
    <source>
        <dbReference type="PROSITE-ProRule" id="PRU10133"/>
    </source>
</evidence>
<dbReference type="EMBL" id="OVEO01000008">
    <property type="protein sequence ID" value="SPQ97809.1"/>
    <property type="molecule type" value="Genomic_DNA"/>
</dbReference>
<evidence type="ECO:0000313" key="8">
    <source>
        <dbReference type="Proteomes" id="UP000290189"/>
    </source>
</evidence>
<dbReference type="Gene3D" id="3.10.110.10">
    <property type="entry name" value="Ubiquitin Conjugating Enzyme"/>
    <property type="match status" value="1"/>
</dbReference>
<feature type="domain" description="UBC core" evidence="6">
    <location>
        <begin position="120"/>
        <end position="276"/>
    </location>
</feature>
<keyword evidence="4" id="KW-0547">Nucleotide-binding</keyword>
<keyword evidence="1" id="KW-0808">Transferase</keyword>
<dbReference type="Pfam" id="PF00179">
    <property type="entry name" value="UQ_con"/>
    <property type="match status" value="1"/>
</dbReference>
<dbReference type="PROSITE" id="PS00183">
    <property type="entry name" value="UBC_1"/>
    <property type="match status" value="1"/>
</dbReference>
<gene>
    <name evidence="7" type="ORF">PLBR_LOCUS5024</name>
</gene>
<dbReference type="Proteomes" id="UP000290189">
    <property type="component" value="Unassembled WGS sequence"/>
</dbReference>
<name>A0A3P3YCE5_PLABS</name>
<dbReference type="AlphaFoldDB" id="A0A3P3YCE5"/>
<dbReference type="SMART" id="SM00212">
    <property type="entry name" value="UBCc"/>
    <property type="match status" value="1"/>
</dbReference>
<protein>
    <recommendedName>
        <fullName evidence="6">UBC core domain-containing protein</fullName>
    </recommendedName>
</protein>
<evidence type="ECO:0000256" key="5">
    <source>
        <dbReference type="SAM" id="MobiDB-lite"/>
    </source>
</evidence>
<dbReference type="PANTHER" id="PTHR24067">
    <property type="entry name" value="UBIQUITIN-CONJUGATING ENZYME E2"/>
    <property type="match status" value="1"/>
</dbReference>
<dbReference type="GO" id="GO:0016740">
    <property type="term" value="F:transferase activity"/>
    <property type="evidence" value="ECO:0007669"/>
    <property type="project" value="UniProtKB-KW"/>
</dbReference>
<dbReference type="GO" id="GO:0005524">
    <property type="term" value="F:ATP binding"/>
    <property type="evidence" value="ECO:0007669"/>
    <property type="project" value="UniProtKB-UniRule"/>
</dbReference>
<dbReference type="InterPro" id="IPR016135">
    <property type="entry name" value="UBQ-conjugating_enzyme/RWD"/>
</dbReference>
<evidence type="ECO:0000313" key="7">
    <source>
        <dbReference type="EMBL" id="SPQ97809.1"/>
    </source>
</evidence>
<proteinExistence type="inferred from homology"/>
<comment type="similarity">
    <text evidence="4">Belongs to the ubiquitin-conjugating enzyme family.</text>
</comment>
<keyword evidence="2 4" id="KW-0833">Ubl conjugation pathway</keyword>
<accession>A0A3P3YCE5</accession>
<dbReference type="InterPro" id="IPR000608">
    <property type="entry name" value="UBC"/>
</dbReference>
<feature type="active site" description="Glycyl thioester intermediate" evidence="3">
    <location>
        <position position="213"/>
    </location>
</feature>
<dbReference type="InterPro" id="IPR050113">
    <property type="entry name" value="Ub_conjugating_enzyme"/>
</dbReference>
<dbReference type="SUPFAM" id="SSF54495">
    <property type="entry name" value="UBC-like"/>
    <property type="match status" value="1"/>
</dbReference>
<sequence>MDDLIIIIVMGSSAHTGTRIWRWRCTGSWTPHPRRRRRWPAGSCSLPRSASPLPPLHTVSDSSSNSNPKPCPPTEPSLNRIHNPVAPLPQGDDERYETGCRLQGTAAGQCSTRRATMAMRSAARLARELRDVVQSTRATDSHDHDRIYLFPVDTDDLTRWRAFLPGPPGTPYEGVFFELALTATSTYPVEPPKIKFVTPIFHPNINYKTGEICLDILKAEWSPVWTLLSACRAISAMLSNPEADSPLNCDAGNLIRHNDMRGYNSLARMYAIDRGMKSPTIPDTFKR</sequence>
<dbReference type="InterPro" id="IPR023313">
    <property type="entry name" value="UBQ-conjugating_AS"/>
</dbReference>
<evidence type="ECO:0000259" key="6">
    <source>
        <dbReference type="PROSITE" id="PS50127"/>
    </source>
</evidence>
<evidence type="ECO:0000256" key="2">
    <source>
        <dbReference type="ARBA" id="ARBA00022786"/>
    </source>
</evidence>
<dbReference type="CDD" id="cd23812">
    <property type="entry name" value="UBCc_ScPEX4-like"/>
    <property type="match status" value="1"/>
</dbReference>